<name>K1RQE8_9ZZZZ</name>
<evidence type="ECO:0000313" key="2">
    <source>
        <dbReference type="EMBL" id="EKC47578.1"/>
    </source>
</evidence>
<feature type="domain" description="Resolvase/invertase-type recombinase catalytic" evidence="1">
    <location>
        <begin position="36"/>
        <end position="161"/>
    </location>
</feature>
<dbReference type="GO" id="GO:0000150">
    <property type="term" value="F:DNA strand exchange activity"/>
    <property type="evidence" value="ECO:0007669"/>
    <property type="project" value="InterPro"/>
</dbReference>
<dbReference type="InterPro" id="IPR006119">
    <property type="entry name" value="Resolv_N"/>
</dbReference>
<dbReference type="Pfam" id="PF00239">
    <property type="entry name" value="Resolvase"/>
    <property type="match status" value="1"/>
</dbReference>
<gene>
    <name evidence="2" type="ORF">LEA_19314</name>
</gene>
<dbReference type="SUPFAM" id="SSF53041">
    <property type="entry name" value="Resolvase-like"/>
    <property type="match status" value="1"/>
</dbReference>
<dbReference type="AlphaFoldDB" id="K1RQE8"/>
<dbReference type="SMART" id="SM00857">
    <property type="entry name" value="Resolvase"/>
    <property type="match status" value="1"/>
</dbReference>
<accession>K1RQE8</accession>
<dbReference type="Gene3D" id="3.40.50.1390">
    <property type="entry name" value="Resolvase, N-terminal catalytic domain"/>
    <property type="match status" value="1"/>
</dbReference>
<evidence type="ECO:0000259" key="1">
    <source>
        <dbReference type="SMART" id="SM00857"/>
    </source>
</evidence>
<proteinExistence type="predicted"/>
<dbReference type="InterPro" id="IPR036162">
    <property type="entry name" value="Resolvase-like_N_sf"/>
</dbReference>
<organism evidence="2">
    <name type="scientific">human gut metagenome</name>
    <dbReference type="NCBI Taxonomy" id="408170"/>
    <lineage>
        <taxon>unclassified sequences</taxon>
        <taxon>metagenomes</taxon>
        <taxon>organismal metagenomes</taxon>
    </lineage>
</organism>
<reference evidence="2" key="1">
    <citation type="journal article" date="2013" name="Environ. Microbiol.">
        <title>Microbiota from the distal guts of lean and obese adolescents exhibit partial functional redundancy besides clear differences in community structure.</title>
        <authorList>
            <person name="Ferrer M."/>
            <person name="Ruiz A."/>
            <person name="Lanza F."/>
            <person name="Haange S.B."/>
            <person name="Oberbach A."/>
            <person name="Till H."/>
            <person name="Bargiela R."/>
            <person name="Campoy C."/>
            <person name="Segura M.T."/>
            <person name="Richter M."/>
            <person name="von Bergen M."/>
            <person name="Seifert J."/>
            <person name="Suarez A."/>
        </authorList>
    </citation>
    <scope>NUCLEOTIDE SEQUENCE</scope>
</reference>
<dbReference type="EMBL" id="AJWY01013273">
    <property type="protein sequence ID" value="EKC47578.1"/>
    <property type="molecule type" value="Genomic_DNA"/>
</dbReference>
<protein>
    <recommendedName>
        <fullName evidence="1">Resolvase/invertase-type recombinase catalytic domain-containing protein</fullName>
    </recommendedName>
</protein>
<dbReference type="GO" id="GO:0003677">
    <property type="term" value="F:DNA binding"/>
    <property type="evidence" value="ECO:0007669"/>
    <property type="project" value="InterPro"/>
</dbReference>
<sequence>MFNLFCTLPALPAAKPQPIPLRCMKVPPLPVTPNRAVVYARTADRHVGVLENQYNSVLAAAREDGCIVVDAAIEHRPGSSLRKPGLLRLLKVIRKDEANVLYVQDLSRLHSSPFWLYLLFCWMQDHNAKIITTACDIRYSLHYDLHIEQKLLERAARKGRDVPWIV</sequence>
<comment type="caution">
    <text evidence="2">The sequence shown here is derived from an EMBL/GenBank/DDBJ whole genome shotgun (WGS) entry which is preliminary data.</text>
</comment>